<dbReference type="GO" id="GO:0005886">
    <property type="term" value="C:plasma membrane"/>
    <property type="evidence" value="ECO:0007669"/>
    <property type="project" value="TreeGrafter"/>
</dbReference>
<feature type="transmembrane region" description="Helical" evidence="7">
    <location>
        <begin position="264"/>
        <end position="286"/>
    </location>
</feature>
<feature type="transmembrane region" description="Helical" evidence="7">
    <location>
        <begin position="306"/>
        <end position="324"/>
    </location>
</feature>
<dbReference type="InterPro" id="IPR017896">
    <property type="entry name" value="4Fe4S_Fe-S-bd"/>
</dbReference>
<feature type="domain" description="4Fe-4S ferredoxin-type" evidence="8">
    <location>
        <begin position="342"/>
        <end position="372"/>
    </location>
</feature>
<keyword evidence="2" id="KW-0004">4Fe-4S</keyword>
<evidence type="ECO:0000256" key="1">
    <source>
        <dbReference type="ARBA" id="ARBA00022448"/>
    </source>
</evidence>
<feature type="transmembrane region" description="Helical" evidence="7">
    <location>
        <begin position="216"/>
        <end position="235"/>
    </location>
</feature>
<dbReference type="SUPFAM" id="SSF54862">
    <property type="entry name" value="4Fe-4S ferredoxins"/>
    <property type="match status" value="1"/>
</dbReference>
<evidence type="ECO:0000313" key="10">
    <source>
        <dbReference type="Proteomes" id="UP000234857"/>
    </source>
</evidence>
<evidence type="ECO:0000259" key="8">
    <source>
        <dbReference type="PROSITE" id="PS51379"/>
    </source>
</evidence>
<keyword evidence="3" id="KW-0479">Metal-binding</keyword>
<feature type="transmembrane region" description="Helical" evidence="7">
    <location>
        <begin position="156"/>
        <end position="173"/>
    </location>
</feature>
<dbReference type="Pfam" id="PF12801">
    <property type="entry name" value="Fer4_5"/>
    <property type="match status" value="2"/>
</dbReference>
<reference evidence="9 10" key="1">
    <citation type="submission" date="2017-11" db="EMBL/GenBank/DDBJ databases">
        <title>Genome-resolved metagenomics identifies genetic mobility, metabolic interactions, and unexpected diversity in perchlorate-reducing communities.</title>
        <authorList>
            <person name="Barnum T.P."/>
            <person name="Figueroa I.A."/>
            <person name="Carlstrom C.I."/>
            <person name="Lucas L.N."/>
            <person name="Engelbrektson A.L."/>
            <person name="Coates J.D."/>
        </authorList>
    </citation>
    <scope>NUCLEOTIDE SEQUENCE [LARGE SCALE GENOMIC DNA]</scope>
    <source>
        <strain evidence="9">BM706</strain>
    </source>
</reference>
<feature type="transmembrane region" description="Helical" evidence="7">
    <location>
        <begin position="180"/>
        <end position="196"/>
    </location>
</feature>
<dbReference type="GO" id="GO:0046872">
    <property type="term" value="F:metal ion binding"/>
    <property type="evidence" value="ECO:0007669"/>
    <property type="project" value="UniProtKB-KW"/>
</dbReference>
<name>A0A2N5ZI51_MUIH1</name>
<evidence type="ECO:0000256" key="7">
    <source>
        <dbReference type="SAM" id="Phobius"/>
    </source>
</evidence>
<dbReference type="PANTHER" id="PTHR30176">
    <property type="entry name" value="FERREDOXIN-TYPE PROTEIN NAPH"/>
    <property type="match status" value="1"/>
</dbReference>
<dbReference type="InterPro" id="IPR017900">
    <property type="entry name" value="4Fe4S_Fe_S_CS"/>
</dbReference>
<dbReference type="GO" id="GO:0051539">
    <property type="term" value="F:4 iron, 4 sulfur cluster binding"/>
    <property type="evidence" value="ECO:0007669"/>
    <property type="project" value="UniProtKB-KW"/>
</dbReference>
<evidence type="ECO:0000256" key="2">
    <source>
        <dbReference type="ARBA" id="ARBA00022485"/>
    </source>
</evidence>
<dbReference type="AlphaFoldDB" id="A0A2N5ZI51"/>
<keyword evidence="5" id="KW-0408">Iron</keyword>
<keyword evidence="7" id="KW-0812">Transmembrane</keyword>
<dbReference type="InterPro" id="IPR007329">
    <property type="entry name" value="FMN-bd"/>
</dbReference>
<keyword evidence="7" id="KW-0472">Membrane</keyword>
<evidence type="ECO:0000256" key="5">
    <source>
        <dbReference type="ARBA" id="ARBA00023004"/>
    </source>
</evidence>
<proteinExistence type="predicted"/>
<organism evidence="9 10">
    <name type="scientific">Muiribacterium halophilum</name>
    <dbReference type="NCBI Taxonomy" id="2053465"/>
    <lineage>
        <taxon>Bacteria</taxon>
        <taxon>Candidatus Muiribacteriota</taxon>
        <taxon>Candidatus Muiribacteriia</taxon>
        <taxon>Candidatus Muiribacteriales</taxon>
        <taxon>Candidatus Muiribacteriaceae</taxon>
        <taxon>Candidatus Muiribacterium</taxon>
    </lineage>
</organism>
<evidence type="ECO:0000256" key="4">
    <source>
        <dbReference type="ARBA" id="ARBA00022982"/>
    </source>
</evidence>
<dbReference type="Proteomes" id="UP000234857">
    <property type="component" value="Unassembled WGS sequence"/>
</dbReference>
<dbReference type="PROSITE" id="PS00198">
    <property type="entry name" value="4FE4S_FER_1"/>
    <property type="match status" value="1"/>
</dbReference>
<protein>
    <recommendedName>
        <fullName evidence="8">4Fe-4S ferredoxin-type domain-containing protein</fullName>
    </recommendedName>
</protein>
<gene>
    <name evidence="9" type="ORF">C0601_04705</name>
</gene>
<evidence type="ECO:0000313" key="9">
    <source>
        <dbReference type="EMBL" id="PLX18321.1"/>
    </source>
</evidence>
<dbReference type="GO" id="GO:0010181">
    <property type="term" value="F:FMN binding"/>
    <property type="evidence" value="ECO:0007669"/>
    <property type="project" value="InterPro"/>
</dbReference>
<dbReference type="PANTHER" id="PTHR30176:SF3">
    <property type="entry name" value="FERREDOXIN-TYPE PROTEIN NAPH"/>
    <property type="match status" value="1"/>
</dbReference>
<sequence length="396" mass="46268">MDCHLWFKKNVRFINFIFIIIFFSLFVFSEETNPQGIYQKENDYILKSKEICPQIIGYIGHIDLDIEFSKDLFVRDIKITGHKETPAYIKYITDKKSFLDRFIGKDLIEIADDVDAITGATYSSKAIKDEVIYCGNYLSAYLKDEELKKNSFNKELILFLIFVVGLNLIYIKFRKKKDLFIAICIFNIFAIFYYFGLQLSISNTISVLLSFFENHILTTFFILIIFVFITGRYYCSHICPFGIFSEFLGSIGLKKKVPLFFNRVLKIFGVIYFLVLIISYFKSMFGLTSDAEVLNYFFRFDTEDKFFILGCILLFFSLFINRFFCRYICPTGILLSIVRIISPMKIKASDICVSCKRCKDVCPTDAIYLDSKDKIRIDQLNCIDCARCVKKCNLQK</sequence>
<dbReference type="Gene3D" id="3.30.70.20">
    <property type="match status" value="1"/>
</dbReference>
<dbReference type="PROSITE" id="PS51379">
    <property type="entry name" value="4FE4S_FER_2"/>
    <property type="match status" value="2"/>
</dbReference>
<dbReference type="Pfam" id="PF12838">
    <property type="entry name" value="Fer4_7"/>
    <property type="match status" value="1"/>
</dbReference>
<dbReference type="EMBL" id="PKTG01000064">
    <property type="protein sequence ID" value="PLX18321.1"/>
    <property type="molecule type" value="Genomic_DNA"/>
</dbReference>
<keyword evidence="1" id="KW-0813">Transport</keyword>
<accession>A0A2N5ZI51</accession>
<feature type="transmembrane region" description="Helical" evidence="7">
    <location>
        <begin position="12"/>
        <end position="29"/>
    </location>
</feature>
<dbReference type="SMART" id="SM00900">
    <property type="entry name" value="FMN_bind"/>
    <property type="match status" value="1"/>
</dbReference>
<evidence type="ECO:0000256" key="6">
    <source>
        <dbReference type="ARBA" id="ARBA00023014"/>
    </source>
</evidence>
<dbReference type="InterPro" id="IPR051684">
    <property type="entry name" value="Electron_Trans/Redox"/>
</dbReference>
<keyword evidence="7" id="KW-1133">Transmembrane helix</keyword>
<keyword evidence="6" id="KW-0411">Iron-sulfur</keyword>
<keyword evidence="4" id="KW-0249">Electron transport</keyword>
<feature type="domain" description="4Fe-4S ferredoxin-type" evidence="8">
    <location>
        <begin position="373"/>
        <end position="396"/>
    </location>
</feature>
<evidence type="ECO:0000256" key="3">
    <source>
        <dbReference type="ARBA" id="ARBA00022723"/>
    </source>
</evidence>
<comment type="caution">
    <text evidence="9">The sequence shown here is derived from an EMBL/GenBank/DDBJ whole genome shotgun (WGS) entry which is preliminary data.</text>
</comment>
<dbReference type="Pfam" id="PF04205">
    <property type="entry name" value="FMN_bind"/>
    <property type="match status" value="1"/>
</dbReference>